<evidence type="ECO:0000256" key="1">
    <source>
        <dbReference type="SAM" id="SignalP"/>
    </source>
</evidence>
<reference evidence="2" key="1">
    <citation type="submission" date="2022-07" db="EMBL/GenBank/DDBJ databases">
        <authorList>
            <person name="Trinca V."/>
            <person name="Uliana J.V.C."/>
            <person name="Torres T.T."/>
            <person name="Ward R.J."/>
            <person name="Monesi N."/>
        </authorList>
    </citation>
    <scope>NUCLEOTIDE SEQUENCE</scope>
    <source>
        <strain evidence="2">HSMRA1968</strain>
        <tissue evidence="2">Whole embryos</tissue>
    </source>
</reference>
<keyword evidence="1" id="KW-0732">Signal</keyword>
<feature type="signal peptide" evidence="1">
    <location>
        <begin position="1"/>
        <end position="25"/>
    </location>
</feature>
<feature type="non-terminal residue" evidence="2">
    <location>
        <position position="1"/>
    </location>
</feature>
<dbReference type="Proteomes" id="UP001151699">
    <property type="component" value="Chromosome B"/>
</dbReference>
<gene>
    <name evidence="2" type="ORF">Bhyg_06948</name>
</gene>
<protein>
    <submittedName>
        <fullName evidence="2">Uncharacterized protein</fullName>
    </submittedName>
</protein>
<dbReference type="AlphaFoldDB" id="A0A9Q0N1N0"/>
<name>A0A9Q0N1N0_9DIPT</name>
<proteinExistence type="predicted"/>
<dbReference type="EMBL" id="WJQU01000002">
    <property type="protein sequence ID" value="KAJ6642003.1"/>
    <property type="molecule type" value="Genomic_DNA"/>
</dbReference>
<keyword evidence="3" id="KW-1185">Reference proteome</keyword>
<comment type="caution">
    <text evidence="2">The sequence shown here is derived from an EMBL/GenBank/DDBJ whole genome shotgun (WGS) entry which is preliminary data.</text>
</comment>
<evidence type="ECO:0000313" key="2">
    <source>
        <dbReference type="EMBL" id="KAJ6642003.1"/>
    </source>
</evidence>
<feature type="chain" id="PRO_5040468162" evidence="1">
    <location>
        <begin position="26"/>
        <end position="59"/>
    </location>
</feature>
<organism evidence="2 3">
    <name type="scientific">Pseudolycoriella hygida</name>
    <dbReference type="NCBI Taxonomy" id="35572"/>
    <lineage>
        <taxon>Eukaryota</taxon>
        <taxon>Metazoa</taxon>
        <taxon>Ecdysozoa</taxon>
        <taxon>Arthropoda</taxon>
        <taxon>Hexapoda</taxon>
        <taxon>Insecta</taxon>
        <taxon>Pterygota</taxon>
        <taxon>Neoptera</taxon>
        <taxon>Endopterygota</taxon>
        <taxon>Diptera</taxon>
        <taxon>Nematocera</taxon>
        <taxon>Sciaroidea</taxon>
        <taxon>Sciaridae</taxon>
        <taxon>Pseudolycoriella</taxon>
    </lineage>
</organism>
<evidence type="ECO:0000313" key="3">
    <source>
        <dbReference type="Proteomes" id="UP001151699"/>
    </source>
</evidence>
<sequence length="59" mass="6362">MNFKFLIAVTVTSLVLLHCVPVVECILESCRDSTGTCVTPGACTRKGSYIDGGCDRPRQ</sequence>
<accession>A0A9Q0N1N0</accession>